<keyword evidence="3" id="KW-1185">Reference proteome</keyword>
<dbReference type="SUPFAM" id="SSF46785">
    <property type="entry name" value="Winged helix' DNA-binding domain"/>
    <property type="match status" value="1"/>
</dbReference>
<feature type="domain" description="Transcription regulator PadR N-terminal" evidence="1">
    <location>
        <begin position="43"/>
        <end position="114"/>
    </location>
</feature>
<sequence>MGNIYKYFLWNILCEYKFAKFNFAVKTMFGKNLEITPTEAIFLLVLKKQDSISGSEIVESISSNLGSDWVPTPGATYKIIRSLENKGFIEETTGSEGRKDQRIRTYSLSSAGKSIVPKVSERFRKVVLFMDSCCPGCCDGIIVIRRKKT</sequence>
<name>A0ABY6HXN4_9ARCH</name>
<accession>A0ABY6HXN4</accession>
<reference evidence="2" key="1">
    <citation type="submission" date="2022-09" db="EMBL/GenBank/DDBJ databases">
        <title>Actin cytoskeleton and complex cell architecture in an #Asgard archaeon.</title>
        <authorList>
            <person name="Ponce Toledo R.I."/>
            <person name="Schleper C."/>
            <person name="Rodrigues Oliveira T."/>
            <person name="Wollweber F."/>
            <person name="Xu J."/>
            <person name="Rittmann S."/>
            <person name="Klingl A."/>
            <person name="Pilhofer M."/>
        </authorList>
    </citation>
    <scope>NUCLEOTIDE SEQUENCE</scope>
    <source>
        <strain evidence="2">B-35</strain>
    </source>
</reference>
<dbReference type="InterPro" id="IPR005149">
    <property type="entry name" value="Tscrpt_reg_PadR_N"/>
</dbReference>
<dbReference type="InterPro" id="IPR036388">
    <property type="entry name" value="WH-like_DNA-bd_sf"/>
</dbReference>
<dbReference type="Proteomes" id="UP001208689">
    <property type="component" value="Chromosome"/>
</dbReference>
<protein>
    <recommendedName>
        <fullName evidence="1">Transcription regulator PadR N-terminal domain-containing protein</fullName>
    </recommendedName>
</protein>
<evidence type="ECO:0000259" key="1">
    <source>
        <dbReference type="Pfam" id="PF03551"/>
    </source>
</evidence>
<organism evidence="2 3">
    <name type="scientific">Candidatus Lokiarchaeum ossiferum</name>
    <dbReference type="NCBI Taxonomy" id="2951803"/>
    <lineage>
        <taxon>Archaea</taxon>
        <taxon>Promethearchaeati</taxon>
        <taxon>Promethearchaeota</taxon>
        <taxon>Promethearchaeia</taxon>
        <taxon>Promethearchaeales</taxon>
        <taxon>Promethearchaeaceae</taxon>
        <taxon>Candidatus Lokiarchaeum</taxon>
    </lineage>
</organism>
<dbReference type="EMBL" id="CP104013">
    <property type="protein sequence ID" value="UYP48126.1"/>
    <property type="molecule type" value="Genomic_DNA"/>
</dbReference>
<evidence type="ECO:0000313" key="3">
    <source>
        <dbReference type="Proteomes" id="UP001208689"/>
    </source>
</evidence>
<proteinExistence type="predicted"/>
<evidence type="ECO:0000313" key="2">
    <source>
        <dbReference type="EMBL" id="UYP48126.1"/>
    </source>
</evidence>
<gene>
    <name evidence="2" type="ORF">NEF87_004411</name>
</gene>
<dbReference type="Pfam" id="PF03551">
    <property type="entry name" value="PadR"/>
    <property type="match status" value="1"/>
</dbReference>
<dbReference type="InterPro" id="IPR036390">
    <property type="entry name" value="WH_DNA-bd_sf"/>
</dbReference>
<dbReference type="Gene3D" id="1.10.10.10">
    <property type="entry name" value="Winged helix-like DNA-binding domain superfamily/Winged helix DNA-binding domain"/>
    <property type="match status" value="1"/>
</dbReference>